<dbReference type="OrthoDB" id="410478at2759"/>
<dbReference type="InterPro" id="IPR057191">
    <property type="entry name" value="DUF7869"/>
</dbReference>
<evidence type="ECO:0000313" key="3">
    <source>
        <dbReference type="Proteomes" id="UP000594262"/>
    </source>
</evidence>
<evidence type="ECO:0000259" key="1">
    <source>
        <dbReference type="Pfam" id="PF25273"/>
    </source>
</evidence>
<feature type="domain" description="DUF7869" evidence="1">
    <location>
        <begin position="176"/>
        <end position="362"/>
    </location>
</feature>
<reference evidence="2" key="1">
    <citation type="submission" date="2021-01" db="UniProtKB">
        <authorList>
            <consortium name="EnsemblMetazoa"/>
        </authorList>
    </citation>
    <scope>IDENTIFICATION</scope>
</reference>
<dbReference type="EnsemblMetazoa" id="CLYHEMT002674.3">
    <property type="protein sequence ID" value="CLYHEMP002674.3"/>
    <property type="gene ID" value="CLYHEMG002674"/>
</dbReference>
<sequence length="454" mass="52915">MGQQKRKGAKQCSSEYHHAVLWIKRFADDCGDAPPDRDPDSRVIPACFTKRAVYKTYKEEIQLQDLKCLSEGQFLRAWRQELPKIKISENTRFTKCGICTLIKDIKNSTKDKDLKNKMSLIRKLHNEQQMGERAKYKVHQTKARNNPDRYASIIIDGMDQNKTSLPHFFTLSKEYSSEFVKTHITGVLSHGCRKAFYVVDLHETPHDSNLTMSILSYVFMRIAKDGVLPPVLYVQMDNCWRENKNQFLLAFFAFLVLKRIVKKVRLSYLLVGHTHEDIDSTFSNISTTLNKKDVFTIDHLLQTIKESFQKQNTSVSLLKYVFNYRDWFMPNIRTPSHHTEPHAYKFELVNEEVDLSFKRFAMDPEWTQLKPALLSHLPTGPIPLVRFSWRKQLPVDEIEEKIQSCSVKLPHQSMIWWGNFTDNLRKEQMKWSEASAATLISDGGCFLSYLKPHA</sequence>
<dbReference type="Proteomes" id="UP000594262">
    <property type="component" value="Unplaced"/>
</dbReference>
<dbReference type="Pfam" id="PF25273">
    <property type="entry name" value="DUF7869"/>
    <property type="match status" value="1"/>
</dbReference>
<protein>
    <recommendedName>
        <fullName evidence="1">DUF7869 domain-containing protein</fullName>
    </recommendedName>
</protein>
<accession>A0A7M5WIU3</accession>
<organism evidence="2 3">
    <name type="scientific">Clytia hemisphaerica</name>
    <dbReference type="NCBI Taxonomy" id="252671"/>
    <lineage>
        <taxon>Eukaryota</taxon>
        <taxon>Metazoa</taxon>
        <taxon>Cnidaria</taxon>
        <taxon>Hydrozoa</taxon>
        <taxon>Hydroidolina</taxon>
        <taxon>Leptothecata</taxon>
        <taxon>Obeliida</taxon>
        <taxon>Clytiidae</taxon>
        <taxon>Clytia</taxon>
    </lineage>
</organism>
<evidence type="ECO:0000313" key="2">
    <source>
        <dbReference type="EnsemblMetazoa" id="CLYHEMP002674.3"/>
    </source>
</evidence>
<dbReference type="PANTHER" id="PTHR33153">
    <property type="entry name" value="MYND-TYPE DOMAIN-CONTAINING PROTEIN"/>
    <property type="match status" value="1"/>
</dbReference>
<proteinExistence type="predicted"/>
<dbReference type="AlphaFoldDB" id="A0A7M5WIU3"/>
<name>A0A7M5WIU3_9CNID</name>
<dbReference type="PANTHER" id="PTHR33153:SF3">
    <property type="entry name" value="TRAFFICKING PROTEIN PARTICLE COMPLEX SUBUNIT 11 DOMAIN-CONTAINING PROTEIN"/>
    <property type="match status" value="1"/>
</dbReference>
<keyword evidence="3" id="KW-1185">Reference proteome</keyword>